<dbReference type="AlphaFoldDB" id="A0A0D7AN20"/>
<accession>A0A0D7AN20</accession>
<evidence type="ECO:0000256" key="1">
    <source>
        <dbReference type="SAM" id="MobiDB-lite"/>
    </source>
</evidence>
<name>A0A0D7AN20_9AGAR</name>
<protein>
    <submittedName>
        <fullName evidence="2">Uncharacterized protein</fullName>
    </submittedName>
</protein>
<organism evidence="2 3">
    <name type="scientific">Fistulina hepatica ATCC 64428</name>
    <dbReference type="NCBI Taxonomy" id="1128425"/>
    <lineage>
        <taxon>Eukaryota</taxon>
        <taxon>Fungi</taxon>
        <taxon>Dikarya</taxon>
        <taxon>Basidiomycota</taxon>
        <taxon>Agaricomycotina</taxon>
        <taxon>Agaricomycetes</taxon>
        <taxon>Agaricomycetidae</taxon>
        <taxon>Agaricales</taxon>
        <taxon>Fistulinaceae</taxon>
        <taxon>Fistulina</taxon>
    </lineage>
</organism>
<gene>
    <name evidence="2" type="ORF">FISHEDRAFT_55679</name>
</gene>
<dbReference type="EMBL" id="KN881630">
    <property type="protein sequence ID" value="KIY52691.1"/>
    <property type="molecule type" value="Genomic_DNA"/>
</dbReference>
<evidence type="ECO:0000313" key="3">
    <source>
        <dbReference type="Proteomes" id="UP000054144"/>
    </source>
</evidence>
<proteinExistence type="predicted"/>
<keyword evidence="3" id="KW-1185">Reference proteome</keyword>
<dbReference type="Proteomes" id="UP000054144">
    <property type="component" value="Unassembled WGS sequence"/>
</dbReference>
<feature type="region of interest" description="Disordered" evidence="1">
    <location>
        <begin position="221"/>
        <end position="286"/>
    </location>
</feature>
<sequence length="579" mass="63633">MRYAYFMFQRKVKPFLRNLIYEIMVRLSYTLKLHPEKSFSVSSPPTEEGGVKGAYATSSNGLPSPRRLDRGGRGGGGRGPVGAGYAIGMTPGWQGLHEKWVHAKMRQETAIIDGDDMRLDGGRGGRIGGYIAWNRRRLWRRWRRQRQKVTPTKTVNNTPATADRAAIAPVLRKMNTYDEPPTRLSAVGLVKKNVVGVARADCAAVPLVVVGVSEDVIADELDAGNVDEDAGNVDEDDDNVDEDADKVDEDADKVDEDADNVDEDARDVDEDVRDVDEDARDVDEDVRDVDEDVRDVDEDVRDVDEDAMEEKLEVVEIDSEDVDVCFSAVVEETVAETSAVDMSVLVSLSEAEEVVPAVLPEGPQYTHTDMVAPTVVSPPMLGIGGMSEIPWEVLIEELGTAGAAFEIGTSEVNFEEQIGFKAKATEQNGDDGGGVSNADVVAIVLPVTKGMSPAADAVFGRQHVMHCLGKRDAMYIREMTLDVRTSLSPFKGRFNVPATVMGRAIMAGWFAVRDWWSQGNNDHYWRTDRAAEKKPWLHANHDMRIEGKEMTGPRSCCVASTDDYAEDPGTLNLDDVHMA</sequence>
<feature type="region of interest" description="Disordered" evidence="1">
    <location>
        <begin position="38"/>
        <end position="81"/>
    </location>
</feature>
<reference evidence="2 3" key="1">
    <citation type="journal article" date="2015" name="Fungal Genet. Biol.">
        <title>Evolution of novel wood decay mechanisms in Agaricales revealed by the genome sequences of Fistulina hepatica and Cylindrobasidium torrendii.</title>
        <authorList>
            <person name="Floudas D."/>
            <person name="Held B.W."/>
            <person name="Riley R."/>
            <person name="Nagy L.G."/>
            <person name="Koehler G."/>
            <person name="Ransdell A.S."/>
            <person name="Younus H."/>
            <person name="Chow J."/>
            <person name="Chiniquy J."/>
            <person name="Lipzen A."/>
            <person name="Tritt A."/>
            <person name="Sun H."/>
            <person name="Haridas S."/>
            <person name="LaButti K."/>
            <person name="Ohm R.A."/>
            <person name="Kues U."/>
            <person name="Blanchette R.A."/>
            <person name="Grigoriev I.V."/>
            <person name="Minto R.E."/>
            <person name="Hibbett D.S."/>
        </authorList>
    </citation>
    <scope>NUCLEOTIDE SEQUENCE [LARGE SCALE GENOMIC DNA]</scope>
    <source>
        <strain evidence="2 3">ATCC 64428</strain>
    </source>
</reference>
<evidence type="ECO:0000313" key="2">
    <source>
        <dbReference type="EMBL" id="KIY52691.1"/>
    </source>
</evidence>